<reference evidence="11 18" key="3">
    <citation type="submission" date="2020-04" db="EMBL/GenBank/DDBJ databases">
        <authorList>
            <person name="Pieper L."/>
        </authorList>
    </citation>
    <scope>NUCLEOTIDE SEQUENCE [LARGE SCALE GENOMIC DNA]</scope>
    <source>
        <strain evidence="11 18">F22</strain>
    </source>
</reference>
<dbReference type="NCBIfam" id="TIGR00797">
    <property type="entry name" value="matE"/>
    <property type="match status" value="1"/>
</dbReference>
<dbReference type="AlphaFoldDB" id="A0A173RG73"/>
<dbReference type="InterPro" id="IPR052031">
    <property type="entry name" value="Membrane_Transporter-Flippase"/>
</dbReference>
<name>A0A173RG73_9FIRM</name>
<dbReference type="EMBL" id="BSCI01000012">
    <property type="protein sequence ID" value="GLG87512.1"/>
    <property type="molecule type" value="Genomic_DNA"/>
</dbReference>
<evidence type="ECO:0000313" key="10">
    <source>
        <dbReference type="EMBL" id="GLG87512.1"/>
    </source>
</evidence>
<feature type="transmembrane region" description="Helical" evidence="7">
    <location>
        <begin position="137"/>
        <end position="158"/>
    </location>
</feature>
<evidence type="ECO:0000313" key="17">
    <source>
        <dbReference type="Proteomes" id="UP000286595"/>
    </source>
</evidence>
<dbReference type="EMBL" id="CYZK01000014">
    <property type="protein sequence ID" value="CUO47280.1"/>
    <property type="molecule type" value="Genomic_DNA"/>
</dbReference>
<dbReference type="PaxDb" id="410072-ERS852525_01737"/>
<dbReference type="CDD" id="cd13140">
    <property type="entry name" value="MATE_like_1"/>
    <property type="match status" value="1"/>
</dbReference>
<dbReference type="GO" id="GO:0005886">
    <property type="term" value="C:plasma membrane"/>
    <property type="evidence" value="ECO:0007669"/>
    <property type="project" value="UniProtKB-SubCell"/>
</dbReference>
<reference evidence="10" key="5">
    <citation type="submission" date="2022-09" db="EMBL/GenBank/DDBJ databases">
        <title>Draft genome sequence of Coprococcus comes strain 31264.</title>
        <authorList>
            <person name="Atsushi H."/>
            <person name="Moriya O."/>
            <person name="Mitsuo S."/>
        </authorList>
    </citation>
    <scope>NUCLEOTIDE SEQUENCE</scope>
    <source>
        <strain evidence="10">JCM 31264</strain>
    </source>
</reference>
<evidence type="ECO:0000256" key="7">
    <source>
        <dbReference type="SAM" id="Phobius"/>
    </source>
</evidence>
<dbReference type="Proteomes" id="UP000286595">
    <property type="component" value="Unassembled WGS sequence"/>
</dbReference>
<keyword evidence="6 7" id="KW-0472">Membrane</keyword>
<dbReference type="EMBL" id="CYXR01000003">
    <property type="protein sequence ID" value="CUM76629.1"/>
    <property type="molecule type" value="Genomic_DNA"/>
</dbReference>
<feature type="transmembrane region" description="Helical" evidence="7">
    <location>
        <begin position="43"/>
        <end position="63"/>
    </location>
</feature>
<evidence type="ECO:0000313" key="11">
    <source>
        <dbReference type="EMBL" id="NUN85388.1"/>
    </source>
</evidence>
<keyword evidence="3" id="KW-1003">Cell membrane</keyword>
<dbReference type="EMBL" id="JABWDC010000005">
    <property type="protein sequence ID" value="NUN85388.1"/>
    <property type="molecule type" value="Genomic_DNA"/>
</dbReference>
<keyword evidence="5 7" id="KW-1133">Transmembrane helix</keyword>
<evidence type="ECO:0000313" key="18">
    <source>
        <dbReference type="Proteomes" id="UP000554488"/>
    </source>
</evidence>
<dbReference type="GO" id="GO:0015297">
    <property type="term" value="F:antiporter activity"/>
    <property type="evidence" value="ECO:0007669"/>
    <property type="project" value="InterPro"/>
</dbReference>
<feature type="transmembrane region" description="Helical" evidence="7">
    <location>
        <begin position="360"/>
        <end position="383"/>
    </location>
</feature>
<dbReference type="Pfam" id="PF01554">
    <property type="entry name" value="MatE"/>
    <property type="match status" value="2"/>
</dbReference>
<evidence type="ECO:0000313" key="14">
    <source>
        <dbReference type="Proteomes" id="UP000095362"/>
    </source>
</evidence>
<evidence type="ECO:0000313" key="15">
    <source>
        <dbReference type="Proteomes" id="UP000095727"/>
    </source>
</evidence>
<accession>A0A173RG73</accession>
<evidence type="ECO:0000313" key="16">
    <source>
        <dbReference type="Proteomes" id="UP000260655"/>
    </source>
</evidence>
<dbReference type="Proteomes" id="UP000260655">
    <property type="component" value="Unassembled WGS sequence"/>
</dbReference>
<dbReference type="OrthoDB" id="9776324at2"/>
<evidence type="ECO:0000256" key="4">
    <source>
        <dbReference type="ARBA" id="ARBA00022692"/>
    </source>
</evidence>
<reference evidence="11 18" key="4">
    <citation type="submission" date="2020-07" db="EMBL/GenBank/DDBJ databases">
        <title>Bacterial metabolism rescues the inhibition of intestinal drug absorption by food and drug additives.</title>
        <authorList>
            <person name="Zou L."/>
            <person name="Spanogiannopoulos P."/>
            <person name="Chien H.-C."/>
            <person name="Pieper L.M."/>
            <person name="Cai W."/>
            <person name="Khuri N."/>
            <person name="Pottel J."/>
            <person name="Vora B."/>
            <person name="Ni Z."/>
            <person name="Tsakalozou E."/>
            <person name="Zhang W."/>
            <person name="Shoichet B.K."/>
            <person name="Giacomini K.M."/>
            <person name="Turnbaugh P.J."/>
        </authorList>
    </citation>
    <scope>NUCLEOTIDE SEQUENCE [LARGE SCALE GENOMIC DNA]</scope>
    <source>
        <strain evidence="11 18">F22</strain>
    </source>
</reference>
<sequence length="456" mass="48886">MSKTKTIDLTSGPILKTLAELALPIMASSLLGTAYNITDMAWIGMLGSKAVAGVGVGGMYVWLSQGLVALPRMGGQVNVAQACGRGDYEQARGYAASALRLTFLLGILFAAVCIVFIHPLLGFFNLGDAETYTAAKLYTLITCGLILFSFLNLTLTGLSTAQGDSKTPLMANLLGLVGNMILDPILILGFGPFPRLEVVGAAVATVTSQILVLIVMLIRIMHSDLEPNILQNMHVLSRFPAKYYISIFKIGFPTAVQSSIYCMISMILTRMVSAFGAGAIATQRVGGQIESVSWNTADGFAAALNAFVGQNYGAKKPDRIRKGYNISFKILAVWGLIVTGAFVFLPGPIASLFFHEKDVLAIAINYLIIIGFSETFMTIELMTIGALSGLGMTKLCSIISIVLTSARIPLAMILTQTSLGLNGVWWALTITSITKGIVFYFTFHHTSRHLPDANDN</sequence>
<evidence type="ECO:0000256" key="5">
    <source>
        <dbReference type="ARBA" id="ARBA00022989"/>
    </source>
</evidence>
<comment type="subcellular location">
    <subcellularLocation>
        <location evidence="1">Cell membrane</location>
        <topology evidence="1">Multi-pass membrane protein</topology>
    </subcellularLocation>
</comment>
<gene>
    <name evidence="8" type="primary">mepA_6</name>
    <name evidence="9" type="synonym">mepA_18</name>
    <name evidence="10" type="ORF">comes_20580</name>
    <name evidence="13" type="ORF">DW252_10410</name>
    <name evidence="12" type="ORF">DXD67_12910</name>
    <name evidence="9" type="ORF">ERS852481_02158</name>
    <name evidence="8" type="ORF">ERS852574_00577</name>
    <name evidence="11" type="ORF">HUU93_01995</name>
</gene>
<feature type="transmembrane region" description="Helical" evidence="7">
    <location>
        <begin position="395"/>
        <end position="417"/>
    </location>
</feature>
<dbReference type="InterPro" id="IPR048279">
    <property type="entry name" value="MdtK-like"/>
</dbReference>
<dbReference type="PANTHER" id="PTHR43549">
    <property type="entry name" value="MULTIDRUG RESISTANCE PROTEIN YPNP-RELATED"/>
    <property type="match status" value="1"/>
</dbReference>
<evidence type="ECO:0000313" key="9">
    <source>
        <dbReference type="EMBL" id="CUO47280.1"/>
    </source>
</evidence>
<evidence type="ECO:0000313" key="8">
    <source>
        <dbReference type="EMBL" id="CUM76629.1"/>
    </source>
</evidence>
<protein>
    <submittedName>
        <fullName evidence="10">MATE family efflux transporter</fullName>
    </submittedName>
    <submittedName>
        <fullName evidence="8">Staphylococcal virulence regulator protein A</fullName>
    </submittedName>
</protein>
<dbReference type="STRING" id="410072.ERS852525_01737"/>
<feature type="transmembrane region" description="Helical" evidence="7">
    <location>
        <begin position="423"/>
        <end position="443"/>
    </location>
</feature>
<dbReference type="PANTHER" id="PTHR43549:SF3">
    <property type="entry name" value="MULTIDRUG RESISTANCE PROTEIN YPNP-RELATED"/>
    <property type="match status" value="1"/>
</dbReference>
<evidence type="ECO:0000256" key="1">
    <source>
        <dbReference type="ARBA" id="ARBA00004651"/>
    </source>
</evidence>
<dbReference type="Proteomes" id="UP001145109">
    <property type="component" value="Unassembled WGS sequence"/>
</dbReference>
<dbReference type="EMBL" id="QSOV01000016">
    <property type="protein sequence ID" value="RGJ21510.1"/>
    <property type="molecule type" value="Genomic_DNA"/>
</dbReference>
<evidence type="ECO:0000313" key="13">
    <source>
        <dbReference type="EMBL" id="RHG59919.1"/>
    </source>
</evidence>
<feature type="transmembrane region" description="Helical" evidence="7">
    <location>
        <begin position="98"/>
        <end position="117"/>
    </location>
</feature>
<reference evidence="16 17" key="2">
    <citation type="submission" date="2018-08" db="EMBL/GenBank/DDBJ databases">
        <title>A genome reference for cultivated species of the human gut microbiota.</title>
        <authorList>
            <person name="Zou Y."/>
            <person name="Xue W."/>
            <person name="Luo G."/>
        </authorList>
    </citation>
    <scope>NUCLEOTIDE SEQUENCE [LARGE SCALE GENOMIC DNA]</scope>
    <source>
        <strain evidence="13 17">AM22-12LB</strain>
        <strain evidence="12 16">TM07-19</strain>
    </source>
</reference>
<organism evidence="8 15">
    <name type="scientific">Coprococcus comes</name>
    <dbReference type="NCBI Taxonomy" id="410072"/>
    <lineage>
        <taxon>Bacteria</taxon>
        <taxon>Bacillati</taxon>
        <taxon>Bacillota</taxon>
        <taxon>Clostridia</taxon>
        <taxon>Lachnospirales</taxon>
        <taxon>Lachnospiraceae</taxon>
        <taxon>Coprococcus</taxon>
    </lineage>
</organism>
<evidence type="ECO:0000256" key="2">
    <source>
        <dbReference type="ARBA" id="ARBA00022448"/>
    </source>
</evidence>
<feature type="transmembrane region" description="Helical" evidence="7">
    <location>
        <begin position="331"/>
        <end position="354"/>
    </location>
</feature>
<evidence type="ECO:0000313" key="12">
    <source>
        <dbReference type="EMBL" id="RGJ21510.1"/>
    </source>
</evidence>
<keyword evidence="2" id="KW-0813">Transport</keyword>
<keyword evidence="4 7" id="KW-0812">Transmembrane</keyword>
<dbReference type="RefSeq" id="WP_055155742.1">
    <property type="nucleotide sequence ID" value="NZ_BSCI01000012.1"/>
</dbReference>
<reference evidence="10" key="6">
    <citation type="submission" date="2022-11" db="EMBL/GenBank/DDBJ databases">
        <title>Draft genome sequence of Coprococcus comes strain 31264.</title>
        <authorList>
            <person name="Hisatomi A."/>
            <person name="Ohkuma M."/>
            <person name="Sakamoto M."/>
        </authorList>
    </citation>
    <scope>NUCLEOTIDE SEQUENCE</scope>
    <source>
        <strain evidence="10">JCM 31264</strain>
    </source>
</reference>
<evidence type="ECO:0000256" key="3">
    <source>
        <dbReference type="ARBA" id="ARBA00022475"/>
    </source>
</evidence>
<dbReference type="InterPro" id="IPR002528">
    <property type="entry name" value="MATE_fam"/>
</dbReference>
<feature type="transmembrane region" description="Helical" evidence="7">
    <location>
        <begin position="170"/>
        <end position="193"/>
    </location>
</feature>
<feature type="transmembrane region" description="Helical" evidence="7">
    <location>
        <begin position="199"/>
        <end position="218"/>
    </location>
</feature>
<proteinExistence type="predicted"/>
<dbReference type="GO" id="GO:0042910">
    <property type="term" value="F:xenobiotic transmembrane transporter activity"/>
    <property type="evidence" value="ECO:0007669"/>
    <property type="project" value="InterPro"/>
</dbReference>
<evidence type="ECO:0000256" key="6">
    <source>
        <dbReference type="ARBA" id="ARBA00023136"/>
    </source>
</evidence>
<dbReference type="Proteomes" id="UP000554488">
    <property type="component" value="Unassembled WGS sequence"/>
</dbReference>
<dbReference type="Proteomes" id="UP000095727">
    <property type="component" value="Unassembled WGS sequence"/>
</dbReference>
<dbReference type="PIRSF" id="PIRSF006603">
    <property type="entry name" value="DinF"/>
    <property type="match status" value="1"/>
</dbReference>
<dbReference type="Proteomes" id="UP000095362">
    <property type="component" value="Unassembled WGS sequence"/>
</dbReference>
<dbReference type="EMBL" id="QRIM01000011">
    <property type="protein sequence ID" value="RHG59919.1"/>
    <property type="molecule type" value="Genomic_DNA"/>
</dbReference>
<reference evidence="14 15" key="1">
    <citation type="submission" date="2015-09" db="EMBL/GenBank/DDBJ databases">
        <authorList>
            <consortium name="Pathogen Informatics"/>
        </authorList>
    </citation>
    <scope>NUCLEOTIDE SEQUENCE [LARGE SCALE GENOMIC DNA]</scope>
    <source>
        <strain evidence="9 14">2789STDY5834866</strain>
        <strain evidence="8 15">2789STDY5834962</strain>
    </source>
</reference>